<accession>A0A127Q5N0</accession>
<evidence type="ECO:0000313" key="2">
    <source>
        <dbReference type="Proteomes" id="UP000074561"/>
    </source>
</evidence>
<organism evidence="1 2">
    <name type="scientific">Collimonas pratensis</name>
    <dbReference type="NCBI Taxonomy" id="279113"/>
    <lineage>
        <taxon>Bacteria</taxon>
        <taxon>Pseudomonadati</taxon>
        <taxon>Pseudomonadota</taxon>
        <taxon>Betaproteobacteria</taxon>
        <taxon>Burkholderiales</taxon>
        <taxon>Oxalobacteraceae</taxon>
        <taxon>Collimonas</taxon>
    </lineage>
</organism>
<evidence type="ECO:0000313" key="1">
    <source>
        <dbReference type="EMBL" id="AMP05286.1"/>
    </source>
</evidence>
<protein>
    <submittedName>
        <fullName evidence="1">Uncharacterized protein</fullName>
    </submittedName>
</protein>
<proteinExistence type="predicted"/>
<sequence>MKSHAFIFFLRICSALLNIHCAESSSQLTACIAQGLPTQFFC</sequence>
<dbReference type="EMBL" id="CP013234">
    <property type="protein sequence ID" value="AMP05286.1"/>
    <property type="molecule type" value="Genomic_DNA"/>
</dbReference>
<name>A0A127Q5N0_9BURK</name>
<dbReference type="STRING" id="279113.CPter91_2940"/>
<gene>
    <name evidence="1" type="ORF">CPter91_2940</name>
</gene>
<dbReference type="AlphaFoldDB" id="A0A127Q5N0"/>
<dbReference type="KEGG" id="cpra:CPter91_2940"/>
<dbReference type="PATRIC" id="fig|279113.9.peg.2904"/>
<dbReference type="Proteomes" id="UP000074561">
    <property type="component" value="Chromosome"/>
</dbReference>
<reference evidence="1 2" key="1">
    <citation type="submission" date="2015-11" db="EMBL/GenBank/DDBJ databases">
        <title>Exploring the genomic traits of fungus-feeding bacterial genus Collimonas.</title>
        <authorList>
            <person name="Song C."/>
            <person name="Schmidt R."/>
            <person name="de Jager V."/>
            <person name="Krzyzanowska D."/>
            <person name="Jongedijk E."/>
            <person name="Cankar K."/>
            <person name="Beekwilder J."/>
            <person name="van Veen A."/>
            <person name="de Boer W."/>
            <person name="van Veen J.A."/>
            <person name="Garbeva P."/>
        </authorList>
    </citation>
    <scope>NUCLEOTIDE SEQUENCE [LARGE SCALE GENOMIC DNA]</scope>
    <source>
        <strain evidence="1 2">Ter91</strain>
    </source>
</reference>